<dbReference type="InterPro" id="IPR005545">
    <property type="entry name" value="YCII"/>
</dbReference>
<organism evidence="2 3">
    <name type="scientific">Fusarium austroafricanum</name>
    <dbReference type="NCBI Taxonomy" id="2364996"/>
    <lineage>
        <taxon>Eukaryota</taxon>
        <taxon>Fungi</taxon>
        <taxon>Dikarya</taxon>
        <taxon>Ascomycota</taxon>
        <taxon>Pezizomycotina</taxon>
        <taxon>Sordariomycetes</taxon>
        <taxon>Hypocreomycetidae</taxon>
        <taxon>Hypocreales</taxon>
        <taxon>Nectriaceae</taxon>
        <taxon>Fusarium</taxon>
        <taxon>Fusarium concolor species complex</taxon>
    </lineage>
</organism>
<dbReference type="OrthoDB" id="3933054at2759"/>
<dbReference type="InterPro" id="IPR011008">
    <property type="entry name" value="Dimeric_a/b-barrel"/>
</dbReference>
<reference evidence="2" key="1">
    <citation type="submission" date="2020-01" db="EMBL/GenBank/DDBJ databases">
        <title>Identification and distribution of gene clusters putatively required for synthesis of sphingolipid metabolism inhibitors in phylogenetically diverse species of the filamentous fungus Fusarium.</title>
        <authorList>
            <person name="Kim H.-S."/>
            <person name="Busman M."/>
            <person name="Brown D.W."/>
            <person name="Divon H."/>
            <person name="Uhlig S."/>
            <person name="Proctor R.H."/>
        </authorList>
    </citation>
    <scope>NUCLEOTIDE SEQUENCE</scope>
    <source>
        <strain evidence="2">NRRL 53441</strain>
    </source>
</reference>
<dbReference type="Proteomes" id="UP000605986">
    <property type="component" value="Unassembled WGS sequence"/>
</dbReference>
<name>A0A8H4KHL2_9HYPO</name>
<dbReference type="Pfam" id="PF03795">
    <property type="entry name" value="YCII"/>
    <property type="match status" value="1"/>
</dbReference>
<dbReference type="AlphaFoldDB" id="A0A8H4KHL2"/>
<dbReference type="Gene3D" id="3.30.70.1060">
    <property type="entry name" value="Dimeric alpha+beta barrel"/>
    <property type="match status" value="1"/>
</dbReference>
<evidence type="ECO:0000313" key="3">
    <source>
        <dbReference type="Proteomes" id="UP000605986"/>
    </source>
</evidence>
<dbReference type="PANTHER" id="PTHR35174">
    <property type="entry name" value="BLL7171 PROTEIN-RELATED"/>
    <property type="match status" value="1"/>
</dbReference>
<evidence type="ECO:0000313" key="2">
    <source>
        <dbReference type="EMBL" id="KAF4450290.1"/>
    </source>
</evidence>
<keyword evidence="3" id="KW-1185">Reference proteome</keyword>
<comment type="caution">
    <text evidence="2">The sequence shown here is derived from an EMBL/GenBank/DDBJ whole genome shotgun (WGS) entry which is preliminary data.</text>
</comment>
<dbReference type="EMBL" id="JAADJG010000252">
    <property type="protein sequence ID" value="KAF4450290.1"/>
    <property type="molecule type" value="Genomic_DNA"/>
</dbReference>
<protein>
    <submittedName>
        <fullName evidence="2">Dgpfaetke family protein</fullName>
    </submittedName>
</protein>
<evidence type="ECO:0000259" key="1">
    <source>
        <dbReference type="Pfam" id="PF03795"/>
    </source>
</evidence>
<proteinExistence type="predicted"/>
<sequence>MPRYMILIKASPTAEDPSAASPEIFQEMATFNEQLHAAGVLLSGEGLSPTKDGYRVTYSKDGPAQVTNGPFDVEKEGHVCGWWILKTKNGEEAVSWAKKIPFKEGEVTVRRIAELEDFGDSITDDVREREKKLAKDLERKQEEKSG</sequence>
<dbReference type="SUPFAM" id="SSF54909">
    <property type="entry name" value="Dimeric alpha+beta barrel"/>
    <property type="match status" value="1"/>
</dbReference>
<feature type="domain" description="YCII-related" evidence="1">
    <location>
        <begin position="3"/>
        <end position="114"/>
    </location>
</feature>
<gene>
    <name evidence="2" type="ORF">F53441_6573</name>
</gene>
<accession>A0A8H4KHL2</accession>